<proteinExistence type="predicted"/>
<dbReference type="Pfam" id="PF00814">
    <property type="entry name" value="TsaD"/>
    <property type="match status" value="1"/>
</dbReference>
<dbReference type="EMBL" id="LSCQ01000045">
    <property type="protein sequence ID" value="KXB36303.1"/>
    <property type="molecule type" value="Genomic_DNA"/>
</dbReference>
<dbReference type="PANTHER" id="PTHR11735:SF11">
    <property type="entry name" value="TRNA THREONYLCARBAMOYLADENOSINE BIOSYNTHESIS PROTEIN TSAB"/>
    <property type="match status" value="1"/>
</dbReference>
<dbReference type="PANTHER" id="PTHR11735">
    <property type="entry name" value="TRNA N6-ADENOSINE THREONYLCARBAMOYLTRANSFERASE"/>
    <property type="match status" value="1"/>
</dbReference>
<dbReference type="Proteomes" id="UP000070422">
    <property type="component" value="Unassembled WGS sequence"/>
</dbReference>
<dbReference type="RefSeq" id="WP_060936848.1">
    <property type="nucleotide sequence ID" value="NZ_CP118095.1"/>
</dbReference>
<accession>A0A133XZF1</accession>
<dbReference type="GO" id="GO:0002949">
    <property type="term" value="P:tRNA threonylcarbamoyladenosine modification"/>
    <property type="evidence" value="ECO:0007669"/>
    <property type="project" value="InterPro"/>
</dbReference>
<dbReference type="InterPro" id="IPR043129">
    <property type="entry name" value="ATPase_NBD"/>
</dbReference>
<dbReference type="Gene3D" id="3.30.420.40">
    <property type="match status" value="2"/>
</dbReference>
<reference evidence="3 4" key="1">
    <citation type="submission" date="2016-01" db="EMBL/GenBank/DDBJ databases">
        <authorList>
            <person name="Oliw E.H."/>
        </authorList>
    </citation>
    <scope>NUCLEOTIDE SEQUENCE [LARGE SCALE GENOMIC DNA]</scope>
    <source>
        <strain evidence="3 4">KA00635</strain>
    </source>
</reference>
<sequence>MRVLAMDTSTEAMSIALIEENDVKMELNTYTKIKHSKQLLPLIQAACRAINWSISSVEAIAVTRGPGSYTGLRIGVTTAKVLAKELRVPLYSVGSLEALAVNVKEDGPVFPFLNARRQTVFLAGYQKGEAWQTLLPVGHYTLEDWLDTIDEAFPTGPLYFVSPDASLFEAAIQEKWGERAKILAKEDSHLAAHRLLEAPFREEDADIFVPEYAKLAEAEEKWQASHPDQVAAHHGSYVERAD</sequence>
<feature type="region of interest" description="Disordered" evidence="1">
    <location>
        <begin position="223"/>
        <end position="242"/>
    </location>
</feature>
<dbReference type="OrthoDB" id="9784166at2"/>
<evidence type="ECO:0000256" key="1">
    <source>
        <dbReference type="SAM" id="MobiDB-lite"/>
    </source>
</evidence>
<organism evidence="3 4">
    <name type="scientific">Aerococcus christensenii</name>
    <dbReference type="NCBI Taxonomy" id="87541"/>
    <lineage>
        <taxon>Bacteria</taxon>
        <taxon>Bacillati</taxon>
        <taxon>Bacillota</taxon>
        <taxon>Bacilli</taxon>
        <taxon>Lactobacillales</taxon>
        <taxon>Aerococcaceae</taxon>
        <taxon>Aerococcus</taxon>
    </lineage>
</organism>
<dbReference type="STRING" id="87541.AWM71_03865"/>
<evidence type="ECO:0000259" key="2">
    <source>
        <dbReference type="Pfam" id="PF00814"/>
    </source>
</evidence>
<dbReference type="PATRIC" id="fig|87541.4.peg.934"/>
<protein>
    <submittedName>
        <fullName evidence="3">Universal bacterial protein YeaZ</fullName>
    </submittedName>
</protein>
<comment type="caution">
    <text evidence="3">The sequence shown here is derived from an EMBL/GenBank/DDBJ whole genome shotgun (WGS) entry which is preliminary data.</text>
</comment>
<dbReference type="InterPro" id="IPR000905">
    <property type="entry name" value="Gcp-like_dom"/>
</dbReference>
<dbReference type="NCBIfam" id="TIGR03725">
    <property type="entry name" value="T6A_YeaZ"/>
    <property type="match status" value="1"/>
</dbReference>
<name>A0A133XZF1_9LACT</name>
<evidence type="ECO:0000313" key="3">
    <source>
        <dbReference type="EMBL" id="KXB36303.1"/>
    </source>
</evidence>
<evidence type="ECO:0000313" key="4">
    <source>
        <dbReference type="Proteomes" id="UP000070422"/>
    </source>
</evidence>
<dbReference type="SUPFAM" id="SSF53067">
    <property type="entry name" value="Actin-like ATPase domain"/>
    <property type="match status" value="2"/>
</dbReference>
<dbReference type="CDD" id="cd24032">
    <property type="entry name" value="ASKHA_NBD_TsaB"/>
    <property type="match status" value="1"/>
</dbReference>
<gene>
    <name evidence="3" type="ORF">HMPREF3187_00944</name>
</gene>
<dbReference type="AlphaFoldDB" id="A0A133XZF1"/>
<dbReference type="GO" id="GO:0005829">
    <property type="term" value="C:cytosol"/>
    <property type="evidence" value="ECO:0007669"/>
    <property type="project" value="TreeGrafter"/>
</dbReference>
<dbReference type="InterPro" id="IPR022496">
    <property type="entry name" value="T6A_TsaB"/>
</dbReference>
<feature type="domain" description="Gcp-like" evidence="2">
    <location>
        <begin position="33"/>
        <end position="175"/>
    </location>
</feature>